<dbReference type="GO" id="GO:0005886">
    <property type="term" value="C:plasma membrane"/>
    <property type="evidence" value="ECO:0007669"/>
    <property type="project" value="UniProtKB-SubCell"/>
</dbReference>
<evidence type="ECO:0000256" key="4">
    <source>
        <dbReference type="ARBA" id="ARBA00022989"/>
    </source>
</evidence>
<evidence type="ECO:0000256" key="1">
    <source>
        <dbReference type="ARBA" id="ARBA00004651"/>
    </source>
</evidence>
<comment type="function">
    <text evidence="8">Gustatory receptor which mediates acceptance or avoidance behavior, depending on its substrates.</text>
</comment>
<sequence length="420" mass="47845">MSCKKLTKLIVPENIYSAHRPIFIFLFFSGLFPFRVVKKDGKTGLVLTFYGLLSTTFHLIFFGVCYVRTMKLKQSIIGYFLASDITTVGDSFQFVMSLASIFAVYLCCLIKRNRLVELFATITDIDENALKLGIFFGHYRRTMMLIWTNMAIMFIILSIHVTGSYMLLHRASIYPEMSVFVAFFFPFYLMCLSIICFTQWGKIMPNKLHSFNQYSRINFISFLIHPLNSAFKTVNAINRNDGHSLDFKLSLIIENHNSLFECCTAIQDYFSIQMLSSITIAFLSIVLNAFYIIAMALGSSQIKISVGSVEFMLFFTYYLAMCLLGVVHIGRGTSSVIDEVTKIPVNVFKLLYVVKDEECREKLKIFSNNLLHTKVKFTASDLFSLDKTIILTVSYSLNYSRVCVVGSSSKRLLCGKTASE</sequence>
<keyword evidence="3 8" id="KW-0812">Transmembrane</keyword>
<dbReference type="GO" id="GO:0007635">
    <property type="term" value="P:chemosensory behavior"/>
    <property type="evidence" value="ECO:0007669"/>
    <property type="project" value="TreeGrafter"/>
</dbReference>
<feature type="transmembrane region" description="Helical" evidence="8">
    <location>
        <begin position="91"/>
        <end position="110"/>
    </location>
</feature>
<evidence type="ECO:0000256" key="8">
    <source>
        <dbReference type="RuleBase" id="RU363108"/>
    </source>
</evidence>
<feature type="transmembrane region" description="Helical" evidence="8">
    <location>
        <begin position="278"/>
        <end position="299"/>
    </location>
</feature>
<evidence type="ECO:0000313" key="9">
    <source>
        <dbReference type="EMBL" id="MBC1172317.1"/>
    </source>
</evidence>
<keyword evidence="4 8" id="KW-1133">Transmembrane helix</keyword>
<reference evidence="9" key="1">
    <citation type="journal article" date="2020" name="BMC">
        <title>Leishmania infection induces a limited differential gene expression in the sand fly midgut.</title>
        <authorList>
            <person name="Coutinho-Abreu I.V."/>
            <person name="Serafim T.D."/>
            <person name="Meneses C."/>
            <person name="Kamhawi S."/>
            <person name="Oliveira F."/>
            <person name="Valenzuela J.G."/>
        </authorList>
    </citation>
    <scope>NUCLEOTIDE SEQUENCE</scope>
    <source>
        <strain evidence="9">Jacobina</strain>
        <tissue evidence="9">Midgut</tissue>
    </source>
</reference>
<dbReference type="GO" id="GO:0050909">
    <property type="term" value="P:sensory perception of taste"/>
    <property type="evidence" value="ECO:0007669"/>
    <property type="project" value="InterPro"/>
</dbReference>
<feature type="transmembrane region" description="Helical" evidence="8">
    <location>
        <begin position="144"/>
        <end position="167"/>
    </location>
</feature>
<dbReference type="GO" id="GO:0008049">
    <property type="term" value="P:male courtship behavior"/>
    <property type="evidence" value="ECO:0007669"/>
    <property type="project" value="TreeGrafter"/>
</dbReference>
<organism evidence="9">
    <name type="scientific">Lutzomyia longipalpis</name>
    <name type="common">Sand fly</name>
    <dbReference type="NCBI Taxonomy" id="7200"/>
    <lineage>
        <taxon>Eukaryota</taxon>
        <taxon>Metazoa</taxon>
        <taxon>Ecdysozoa</taxon>
        <taxon>Arthropoda</taxon>
        <taxon>Hexapoda</taxon>
        <taxon>Insecta</taxon>
        <taxon>Pterygota</taxon>
        <taxon>Neoptera</taxon>
        <taxon>Endopterygota</taxon>
        <taxon>Diptera</taxon>
        <taxon>Nematocera</taxon>
        <taxon>Psychodoidea</taxon>
        <taxon>Psychodidae</taxon>
        <taxon>Lutzomyia</taxon>
        <taxon>Lutzomyia</taxon>
    </lineage>
</organism>
<evidence type="ECO:0000256" key="2">
    <source>
        <dbReference type="ARBA" id="ARBA00022475"/>
    </source>
</evidence>
<proteinExistence type="inferred from homology"/>
<name>A0A7G3AJE3_LUTLO</name>
<evidence type="ECO:0000256" key="6">
    <source>
        <dbReference type="ARBA" id="ARBA00023170"/>
    </source>
</evidence>
<feature type="transmembrane region" description="Helical" evidence="8">
    <location>
        <begin position="49"/>
        <end position="71"/>
    </location>
</feature>
<dbReference type="VEuPathDB" id="VectorBase:LLONM1_009776"/>
<dbReference type="GO" id="GO:0030424">
    <property type="term" value="C:axon"/>
    <property type="evidence" value="ECO:0007669"/>
    <property type="project" value="TreeGrafter"/>
</dbReference>
<evidence type="ECO:0000256" key="7">
    <source>
        <dbReference type="ARBA" id="ARBA00023224"/>
    </source>
</evidence>
<comment type="subcellular location">
    <subcellularLocation>
        <location evidence="1 8">Cell membrane</location>
        <topology evidence="1 8">Multi-pass membrane protein</topology>
    </subcellularLocation>
</comment>
<accession>A0A7G3AJE3</accession>
<evidence type="ECO:0000256" key="5">
    <source>
        <dbReference type="ARBA" id="ARBA00023136"/>
    </source>
</evidence>
<dbReference type="PANTHER" id="PTHR21143:SF133">
    <property type="entry name" value="GUSTATORY AND PHEROMONE RECEPTOR 32A-RELATED"/>
    <property type="match status" value="1"/>
</dbReference>
<protein>
    <recommendedName>
        <fullName evidence="8">Gustatory receptor</fullName>
    </recommendedName>
</protein>
<dbReference type="GO" id="GO:0030425">
    <property type="term" value="C:dendrite"/>
    <property type="evidence" value="ECO:0007669"/>
    <property type="project" value="TreeGrafter"/>
</dbReference>
<dbReference type="GO" id="GO:0043025">
    <property type="term" value="C:neuronal cell body"/>
    <property type="evidence" value="ECO:0007669"/>
    <property type="project" value="TreeGrafter"/>
</dbReference>
<dbReference type="AlphaFoldDB" id="A0A7G3AJE3"/>
<evidence type="ECO:0000256" key="3">
    <source>
        <dbReference type="ARBA" id="ARBA00022692"/>
    </source>
</evidence>
<keyword evidence="7 8" id="KW-0807">Transducer</keyword>
<dbReference type="Pfam" id="PF08395">
    <property type="entry name" value="7tm_7"/>
    <property type="match status" value="1"/>
</dbReference>
<dbReference type="EMBL" id="GITU01003614">
    <property type="protein sequence ID" value="MBC1172317.1"/>
    <property type="molecule type" value="Transcribed_RNA"/>
</dbReference>
<feature type="transmembrane region" description="Helical" evidence="8">
    <location>
        <begin position="311"/>
        <end position="329"/>
    </location>
</feature>
<dbReference type="GO" id="GO:0007165">
    <property type="term" value="P:signal transduction"/>
    <property type="evidence" value="ECO:0007669"/>
    <property type="project" value="UniProtKB-KW"/>
</dbReference>
<keyword evidence="5 8" id="KW-0472">Membrane</keyword>
<feature type="transmembrane region" description="Helical" evidence="8">
    <location>
        <begin position="179"/>
        <end position="200"/>
    </location>
</feature>
<dbReference type="InterPro" id="IPR013604">
    <property type="entry name" value="7TM_chemorcpt"/>
</dbReference>
<feature type="transmembrane region" description="Helical" evidence="8">
    <location>
        <begin position="20"/>
        <end position="37"/>
    </location>
</feature>
<dbReference type="PANTHER" id="PTHR21143">
    <property type="entry name" value="INVERTEBRATE GUSTATORY RECEPTOR"/>
    <property type="match status" value="1"/>
</dbReference>
<comment type="similarity">
    <text evidence="8">Belongs to the insect chemoreceptor superfamily. Gustatory receptor (GR) family.</text>
</comment>
<keyword evidence="2 8" id="KW-1003">Cell membrane</keyword>
<keyword evidence="6 8" id="KW-0675">Receptor</keyword>